<proteinExistence type="predicted"/>
<organism evidence="2 3">
    <name type="scientific">Adineta steineri</name>
    <dbReference type="NCBI Taxonomy" id="433720"/>
    <lineage>
        <taxon>Eukaryota</taxon>
        <taxon>Metazoa</taxon>
        <taxon>Spiralia</taxon>
        <taxon>Gnathifera</taxon>
        <taxon>Rotifera</taxon>
        <taxon>Eurotatoria</taxon>
        <taxon>Bdelloidea</taxon>
        <taxon>Adinetida</taxon>
        <taxon>Adinetidae</taxon>
        <taxon>Adineta</taxon>
    </lineage>
</organism>
<evidence type="ECO:0000313" key="1">
    <source>
        <dbReference type="EMBL" id="CAF1514444.1"/>
    </source>
</evidence>
<reference evidence="2" key="1">
    <citation type="submission" date="2021-02" db="EMBL/GenBank/DDBJ databases">
        <authorList>
            <person name="Nowell W R."/>
        </authorList>
    </citation>
    <scope>NUCLEOTIDE SEQUENCE</scope>
</reference>
<sequence>MPFLLHPTEYIINENESYKYYSNCRKTAPRLVDYLDDGHGDFSPVVWIGLLGTQPVYRVTNTLGL</sequence>
<comment type="caution">
    <text evidence="2">The sequence shown here is derived from an EMBL/GenBank/DDBJ whole genome shotgun (WGS) entry which is preliminary data.</text>
</comment>
<dbReference type="EMBL" id="CAJNOE010004629">
    <property type="protein sequence ID" value="CAF1514444.1"/>
    <property type="molecule type" value="Genomic_DNA"/>
</dbReference>
<dbReference type="AlphaFoldDB" id="A0A820L5T4"/>
<evidence type="ECO:0000313" key="3">
    <source>
        <dbReference type="Proteomes" id="UP000663868"/>
    </source>
</evidence>
<name>A0A820L5T4_9BILA</name>
<gene>
    <name evidence="1" type="ORF">IZO911_LOCUS45613</name>
    <name evidence="2" type="ORF">KXQ929_LOCUS48106</name>
</gene>
<feature type="non-terminal residue" evidence="2">
    <location>
        <position position="1"/>
    </location>
</feature>
<accession>A0A820L5T4</accession>
<dbReference type="EMBL" id="CAJOBB010018355">
    <property type="protein sequence ID" value="CAF4348139.1"/>
    <property type="molecule type" value="Genomic_DNA"/>
</dbReference>
<dbReference type="Proteomes" id="UP000663868">
    <property type="component" value="Unassembled WGS sequence"/>
</dbReference>
<protein>
    <submittedName>
        <fullName evidence="2">Uncharacterized protein</fullName>
    </submittedName>
</protein>
<dbReference type="Proteomes" id="UP000663860">
    <property type="component" value="Unassembled WGS sequence"/>
</dbReference>
<evidence type="ECO:0000313" key="2">
    <source>
        <dbReference type="EMBL" id="CAF4348139.1"/>
    </source>
</evidence>